<reference evidence="2" key="1">
    <citation type="journal article" date="2020" name="J. ISSAAS">
        <title>Molecular characterization of a novel cytorhabdovirus with a unique genomic organization infecting yerba mate (Ilex paraguariensis) in Argentina.</title>
        <authorList>
            <person name="Bejerman N."/>
            <person name="Acevedo R.M."/>
            <person name="de Breuil S."/>
            <person name="Ruiz O.A."/>
            <person name="Sansberro P."/>
            <person name="Dietzgen R.G."/>
            <person name="Nome C."/>
            <person name="Debat H."/>
        </authorList>
    </citation>
    <scope>NUCLEOTIDE SEQUENCE</scope>
    <source>
        <strain evidence="2">Gob. Virasoro</strain>
    </source>
</reference>
<evidence type="ECO:0000313" key="2">
    <source>
        <dbReference type="EMBL" id="QID92310.1"/>
    </source>
</evidence>
<keyword evidence="1" id="KW-0472">Membrane</keyword>
<accession>A0A6G6CIS4</accession>
<feature type="transmembrane region" description="Helical" evidence="1">
    <location>
        <begin position="54"/>
        <end position="73"/>
    </location>
</feature>
<dbReference type="GeneID" id="80536693"/>
<dbReference type="KEGG" id="vg:80536693"/>
<keyword evidence="1" id="KW-0812">Transmembrane</keyword>
<organism evidence="2 3">
    <name type="scientific">Yerba mate virus A</name>
    <dbReference type="NCBI Taxonomy" id="2713499"/>
    <lineage>
        <taxon>Viruses</taxon>
        <taxon>Riboviria</taxon>
        <taxon>Orthornavirae</taxon>
        <taxon>Negarnaviricota</taxon>
        <taxon>Haploviricotina</taxon>
        <taxon>Monjiviricetes</taxon>
        <taxon>Mononegavirales</taxon>
        <taxon>Rhabdoviridae</taxon>
        <taxon>Betarhabdovirinae</taxon>
        <taxon>Betacytorhabdovirus</taxon>
        <taxon>Betacytorhabdovirus yerbamate</taxon>
        <taxon>Cytorhabdovirus yerbamate</taxon>
    </lineage>
</organism>
<sequence>MNFTLGDAIYGSIKENSLNKFNVKTWIVILLIIMIICTFFIMILKFLNFVSTSFLLMCEILLLASILLPVKVVVRLLRWAWVDYIVKLFNLLNNFHRGKKNSLVKMWDSQFDHNEEYSLLNEDEDLNNAKSEIMSNNKARSQKLKKPYNEDCHWV</sequence>
<dbReference type="EMBL" id="MN781667">
    <property type="protein sequence ID" value="QID92310.1"/>
    <property type="molecule type" value="Viral_cRNA"/>
</dbReference>
<protein>
    <submittedName>
        <fullName evidence="2">Glycoprotein</fullName>
    </submittedName>
</protein>
<name>A0A6G6CIS4_9RHAB</name>
<feature type="transmembrane region" description="Helical" evidence="1">
    <location>
        <begin position="26"/>
        <end position="47"/>
    </location>
</feature>
<dbReference type="RefSeq" id="YP_010798480.1">
    <property type="nucleotide sequence ID" value="NC_076472.1"/>
</dbReference>
<proteinExistence type="predicted"/>
<keyword evidence="1" id="KW-1133">Transmembrane helix</keyword>
<evidence type="ECO:0000313" key="3">
    <source>
        <dbReference type="Proteomes" id="UP000677284"/>
    </source>
</evidence>
<gene>
    <name evidence="2" type="primary">G</name>
</gene>
<keyword evidence="3" id="KW-1185">Reference proteome</keyword>
<evidence type="ECO:0000256" key="1">
    <source>
        <dbReference type="SAM" id="Phobius"/>
    </source>
</evidence>
<dbReference type="Proteomes" id="UP000677284">
    <property type="component" value="Segment"/>
</dbReference>